<organism evidence="2 3">
    <name type="scientific">Caerostris darwini</name>
    <dbReference type="NCBI Taxonomy" id="1538125"/>
    <lineage>
        <taxon>Eukaryota</taxon>
        <taxon>Metazoa</taxon>
        <taxon>Ecdysozoa</taxon>
        <taxon>Arthropoda</taxon>
        <taxon>Chelicerata</taxon>
        <taxon>Arachnida</taxon>
        <taxon>Araneae</taxon>
        <taxon>Araneomorphae</taxon>
        <taxon>Entelegynae</taxon>
        <taxon>Araneoidea</taxon>
        <taxon>Araneidae</taxon>
        <taxon>Caerostris</taxon>
    </lineage>
</organism>
<feature type="region of interest" description="Disordered" evidence="1">
    <location>
        <begin position="130"/>
        <end position="188"/>
    </location>
</feature>
<reference evidence="2 3" key="1">
    <citation type="submission" date="2021-06" db="EMBL/GenBank/DDBJ databases">
        <title>Caerostris darwini draft genome.</title>
        <authorList>
            <person name="Kono N."/>
            <person name="Arakawa K."/>
        </authorList>
    </citation>
    <scope>NUCLEOTIDE SEQUENCE [LARGE SCALE GENOMIC DNA]</scope>
</reference>
<dbReference type="Proteomes" id="UP001054837">
    <property type="component" value="Unassembled WGS sequence"/>
</dbReference>
<keyword evidence="3" id="KW-1185">Reference proteome</keyword>
<comment type="caution">
    <text evidence="2">The sequence shown here is derived from an EMBL/GenBank/DDBJ whole genome shotgun (WGS) entry which is preliminary data.</text>
</comment>
<name>A0AAV4USK8_9ARAC</name>
<sequence>MYDAAANSCSFGLSDLTARRSSAAHHPPCGQTPSAVQVKIEECLSNTEDWAAGCAYRFAARRCYMASEDNKSTDSNRTPLDPGGFNSALAATFRNRYLGASAFSNPPALFPGSYVGGSDIGKQQQQTEVLNGTSAQPPQPQGGVGEVAPRSSSPPPVNSSSSSTSSTRSTHPVDSATPKAKGNDRRVVVPAGESFRTFHVLSNI</sequence>
<gene>
    <name evidence="2" type="primary">AVEN_200867_1</name>
    <name evidence="2" type="ORF">CDAR_22181</name>
</gene>
<proteinExistence type="predicted"/>
<dbReference type="AlphaFoldDB" id="A0AAV4USK8"/>
<protein>
    <submittedName>
        <fullName evidence="2">Uncharacterized protein</fullName>
    </submittedName>
</protein>
<evidence type="ECO:0000256" key="1">
    <source>
        <dbReference type="SAM" id="MobiDB-lite"/>
    </source>
</evidence>
<evidence type="ECO:0000313" key="3">
    <source>
        <dbReference type="Proteomes" id="UP001054837"/>
    </source>
</evidence>
<accession>A0AAV4USK8</accession>
<evidence type="ECO:0000313" key="2">
    <source>
        <dbReference type="EMBL" id="GIY60777.1"/>
    </source>
</evidence>
<feature type="compositionally biased region" description="Low complexity" evidence="1">
    <location>
        <begin position="158"/>
        <end position="170"/>
    </location>
</feature>
<dbReference type="EMBL" id="BPLQ01011855">
    <property type="protein sequence ID" value="GIY60777.1"/>
    <property type="molecule type" value="Genomic_DNA"/>
</dbReference>